<gene>
    <name evidence="7" type="ORF">ANDGO_04253</name>
</gene>
<dbReference type="PROSITE" id="PS01082">
    <property type="entry name" value="RIBOSOMAL_L7AE"/>
    <property type="match status" value="1"/>
</dbReference>
<dbReference type="InterPro" id="IPR018492">
    <property type="entry name" value="Ribosomal_eL8/Nhp2"/>
</dbReference>
<evidence type="ECO:0000256" key="4">
    <source>
        <dbReference type="RuleBase" id="RU367042"/>
    </source>
</evidence>
<evidence type="ECO:0000256" key="3">
    <source>
        <dbReference type="ARBA" id="ARBA00023274"/>
    </source>
</evidence>
<dbReference type="PRINTS" id="PR00882">
    <property type="entry name" value="RIBOSOMALL7A"/>
</dbReference>
<proteinExistence type="inferred from homology"/>
<dbReference type="InterPro" id="IPR050257">
    <property type="entry name" value="eL8/uL1-like"/>
</dbReference>
<feature type="domain" description="Ribosomal protein eL8/eL30/eS12/Gadd45" evidence="6">
    <location>
        <begin position="130"/>
        <end position="214"/>
    </location>
</feature>
<evidence type="ECO:0000256" key="2">
    <source>
        <dbReference type="ARBA" id="ARBA00022980"/>
    </source>
</evidence>
<organism evidence="7 8">
    <name type="scientific">Andalucia godoyi</name>
    <name type="common">Flagellate</name>
    <dbReference type="NCBI Taxonomy" id="505711"/>
    <lineage>
        <taxon>Eukaryota</taxon>
        <taxon>Discoba</taxon>
        <taxon>Jakobida</taxon>
        <taxon>Andalucina</taxon>
        <taxon>Andaluciidae</taxon>
        <taxon>Andalucia</taxon>
    </lineage>
</organism>
<comment type="similarity">
    <text evidence="1 4">Belongs to the eukaryotic ribosomal protein eL8 family.</text>
</comment>
<keyword evidence="2 4" id="KW-0689">Ribosomal protein</keyword>
<evidence type="ECO:0000313" key="7">
    <source>
        <dbReference type="EMBL" id="KAF0852754.1"/>
    </source>
</evidence>
<dbReference type="EMBL" id="VRVR01000018">
    <property type="protein sequence ID" value="KAF0852754.1"/>
    <property type="molecule type" value="Genomic_DNA"/>
</dbReference>
<reference evidence="7" key="1">
    <citation type="submission" date="2019-09" db="EMBL/GenBank/DDBJ databases">
        <title>The Mitochondrial Proteome of the Jakobid, Andalucia godoyi, a Protist With the Most Gene-Rich and Bacteria-Like Mitochondrial Genome.</title>
        <authorList>
            <person name="Gray M.W."/>
            <person name="Burger G."/>
            <person name="Derelle R."/>
            <person name="Klimes V."/>
            <person name="Leger M."/>
            <person name="Sarrasin M."/>
            <person name="Vlcek C."/>
            <person name="Roger A.J."/>
            <person name="Elias M."/>
            <person name="Lang B.F."/>
        </authorList>
    </citation>
    <scope>NUCLEOTIDE SEQUENCE</scope>
    <source>
        <strain evidence="7">And28</strain>
    </source>
</reference>
<dbReference type="Gene3D" id="3.30.1330.30">
    <property type="match status" value="1"/>
</dbReference>
<evidence type="ECO:0000256" key="5">
    <source>
        <dbReference type="SAM" id="MobiDB-lite"/>
    </source>
</evidence>
<evidence type="ECO:0000256" key="1">
    <source>
        <dbReference type="ARBA" id="ARBA00007337"/>
    </source>
</evidence>
<keyword evidence="8" id="KW-1185">Reference proteome</keyword>
<dbReference type="GO" id="GO:0042254">
    <property type="term" value="P:ribosome biogenesis"/>
    <property type="evidence" value="ECO:0007669"/>
    <property type="project" value="InterPro"/>
</dbReference>
<dbReference type="SUPFAM" id="SSF55315">
    <property type="entry name" value="L30e-like"/>
    <property type="match status" value="1"/>
</dbReference>
<dbReference type="InterPro" id="IPR004038">
    <property type="entry name" value="Ribosomal_eL8/eL30/eS12/Gad45"/>
</dbReference>
<dbReference type="AlphaFoldDB" id="A0A8K0AJF1"/>
<evidence type="ECO:0000313" key="8">
    <source>
        <dbReference type="Proteomes" id="UP000799049"/>
    </source>
</evidence>
<dbReference type="InterPro" id="IPR004037">
    <property type="entry name" value="Ribosomal_eL8-like_CS"/>
</dbReference>
<dbReference type="GO" id="GO:0003723">
    <property type="term" value="F:RNA binding"/>
    <property type="evidence" value="ECO:0007669"/>
    <property type="project" value="UniProtKB-UniRule"/>
</dbReference>
<feature type="region of interest" description="Disordered" evidence="5">
    <location>
        <begin position="1"/>
        <end position="30"/>
    </location>
</feature>
<protein>
    <recommendedName>
        <fullName evidence="4">60S ribosomal protein L7a</fullName>
    </recommendedName>
</protein>
<comment type="function">
    <text evidence="4">Component of the ribosome.</text>
</comment>
<accession>A0A8K0AJF1</accession>
<sequence length="269" mass="30046">MPKEVKSAAAKKTTQARGAAAPYAKKDAKAESTQIASAPRNFGVGGAIQPKRDLRHFVKWPRYVRMQRQKRILRMRLKVPPTINQFSKTVDKATAVQLFKFLVKYKPEDKVAKKARLQTEAEAKAKGEKTESKTKPAFVKFGLNHVVSLIESKKAKLVVLAHDVDPIDLVLYIPTLCKKLGIPYCIVKGKSRLGQIVHQKNATCLAITDVRNEDKAEFGKIVDLLTASFNDRYDDLRKQWGGGILGHRSQAKIAKREKAVKAELSARFG</sequence>
<dbReference type="PANTHER" id="PTHR23105">
    <property type="entry name" value="RIBOSOMAL PROTEIN L7AE FAMILY MEMBER"/>
    <property type="match status" value="1"/>
</dbReference>
<name>A0A8K0AJF1_ANDGO</name>
<evidence type="ECO:0000259" key="6">
    <source>
        <dbReference type="Pfam" id="PF01248"/>
    </source>
</evidence>
<dbReference type="InterPro" id="IPR029064">
    <property type="entry name" value="Ribosomal_eL30-like_sf"/>
</dbReference>
<dbReference type="Proteomes" id="UP000799049">
    <property type="component" value="Unassembled WGS sequence"/>
</dbReference>
<dbReference type="OrthoDB" id="29563at2759"/>
<dbReference type="InterPro" id="IPR001921">
    <property type="entry name" value="Ribosomal_eL8_euk"/>
</dbReference>
<dbReference type="FunFam" id="3.30.1330.30:FF:000003">
    <property type="entry name" value="60S ribosomal protein L7a"/>
    <property type="match status" value="1"/>
</dbReference>
<keyword evidence="3 4" id="KW-0687">Ribonucleoprotein</keyword>
<comment type="caution">
    <text evidence="7">The sequence shown here is derived from an EMBL/GenBank/DDBJ whole genome shotgun (WGS) entry which is preliminary data.</text>
</comment>
<dbReference type="Pfam" id="PF01248">
    <property type="entry name" value="Ribosomal_L7Ae"/>
    <property type="match status" value="1"/>
</dbReference>
<dbReference type="PRINTS" id="PR00881">
    <property type="entry name" value="L7ARS6FAMILY"/>
</dbReference>
<dbReference type="GO" id="GO:0022625">
    <property type="term" value="C:cytosolic large ribosomal subunit"/>
    <property type="evidence" value="ECO:0007669"/>
    <property type="project" value="UniProtKB-UniRule"/>
</dbReference>